<comment type="function">
    <text evidence="2">Functions as a ribosomal silencing factor. Interacts with ribosomal protein uL14 (rplN), blocking formation of intersubunit bridge B8. Prevents association of the 30S and 50S ribosomal subunits and the formation of functional ribosomes, thus repressing translation.</text>
</comment>
<keyword evidence="2" id="KW-0963">Cytoplasm</keyword>
<dbReference type="HAMAP" id="MF_01477">
    <property type="entry name" value="Iojap_RsfS"/>
    <property type="match status" value="1"/>
</dbReference>
<accession>A0ABU1DF51</accession>
<dbReference type="EMBL" id="JADBEO010000015">
    <property type="protein sequence ID" value="MDR4306746.1"/>
    <property type="molecule type" value="Genomic_DNA"/>
</dbReference>
<gene>
    <name evidence="2 3" type="primary">rsfS</name>
    <name evidence="3" type="ORF">IHQ68_08955</name>
</gene>
<evidence type="ECO:0000256" key="2">
    <source>
        <dbReference type="HAMAP-Rule" id="MF_01477"/>
    </source>
</evidence>
<evidence type="ECO:0000313" key="4">
    <source>
        <dbReference type="Proteomes" id="UP001181622"/>
    </source>
</evidence>
<proteinExistence type="inferred from homology"/>
<name>A0ABU1DF51_9HYPH</name>
<dbReference type="PANTHER" id="PTHR21043:SF0">
    <property type="entry name" value="MITOCHONDRIAL ASSEMBLY OF RIBOSOMAL LARGE SUBUNIT PROTEIN 1"/>
    <property type="match status" value="1"/>
</dbReference>
<keyword evidence="2" id="KW-0678">Repressor</keyword>
<comment type="similarity">
    <text evidence="1 2">Belongs to the Iojap/RsfS family.</text>
</comment>
<comment type="caution">
    <text evidence="3">The sequence shown here is derived from an EMBL/GenBank/DDBJ whole genome shotgun (WGS) entry which is preliminary data.</text>
</comment>
<dbReference type="SUPFAM" id="SSF81301">
    <property type="entry name" value="Nucleotidyltransferase"/>
    <property type="match status" value="1"/>
</dbReference>
<dbReference type="InterPro" id="IPR004394">
    <property type="entry name" value="Iojap/RsfS/C7orf30"/>
</dbReference>
<dbReference type="Proteomes" id="UP001181622">
    <property type="component" value="Unassembled WGS sequence"/>
</dbReference>
<sequence length="110" mass="12122">MLHLILDVLDDNKAEDTVVIDLRGKSALADDMVIASGRATRHVGAIADKLVEELKNAGHGKAKVEGLPHCDWVLIDCGDVIVHLFRPEVRAFYNLEKMWSAGRPSEIAYS</sequence>
<dbReference type="PANTHER" id="PTHR21043">
    <property type="entry name" value="IOJAP SUPERFAMILY ORTHOLOG"/>
    <property type="match status" value="1"/>
</dbReference>
<protein>
    <recommendedName>
        <fullName evidence="2">Ribosomal silencing factor RsfS</fullName>
    </recommendedName>
</protein>
<evidence type="ECO:0000313" key="3">
    <source>
        <dbReference type="EMBL" id="MDR4306746.1"/>
    </source>
</evidence>
<keyword evidence="2" id="KW-0810">Translation regulation</keyword>
<dbReference type="Pfam" id="PF02410">
    <property type="entry name" value="RsfS"/>
    <property type="match status" value="1"/>
</dbReference>
<dbReference type="InterPro" id="IPR043519">
    <property type="entry name" value="NT_sf"/>
</dbReference>
<keyword evidence="4" id="KW-1185">Reference proteome</keyword>
<dbReference type="Gene3D" id="3.30.460.10">
    <property type="entry name" value="Beta Polymerase, domain 2"/>
    <property type="match status" value="1"/>
</dbReference>
<reference evidence="3" key="1">
    <citation type="submission" date="2020-10" db="EMBL/GenBank/DDBJ databases">
        <authorList>
            <person name="Abbas A."/>
            <person name="Razzaq R."/>
            <person name="Waqas M."/>
            <person name="Abbas N."/>
            <person name="Nielsen T.K."/>
            <person name="Hansen L.H."/>
            <person name="Hussain S."/>
            <person name="Shahid M."/>
        </authorList>
    </citation>
    <scope>NUCLEOTIDE SEQUENCE</scope>
    <source>
        <strain evidence="3">S14</strain>
    </source>
</reference>
<dbReference type="NCBIfam" id="TIGR00090">
    <property type="entry name" value="rsfS_iojap_ybeB"/>
    <property type="match status" value="1"/>
</dbReference>
<organism evidence="3 4">
    <name type="scientific">Chelatococcus sambhunathii</name>
    <dbReference type="NCBI Taxonomy" id="363953"/>
    <lineage>
        <taxon>Bacteria</taxon>
        <taxon>Pseudomonadati</taxon>
        <taxon>Pseudomonadota</taxon>
        <taxon>Alphaproteobacteria</taxon>
        <taxon>Hyphomicrobiales</taxon>
        <taxon>Chelatococcaceae</taxon>
        <taxon>Chelatococcus</taxon>
    </lineage>
</organism>
<evidence type="ECO:0000256" key="1">
    <source>
        <dbReference type="ARBA" id="ARBA00010574"/>
    </source>
</evidence>
<comment type="subunit">
    <text evidence="2">Interacts with ribosomal protein uL14 (rplN).</text>
</comment>
<comment type="subcellular location">
    <subcellularLocation>
        <location evidence="2">Cytoplasm</location>
    </subcellularLocation>
</comment>